<dbReference type="GO" id="GO:0003676">
    <property type="term" value="F:nucleic acid binding"/>
    <property type="evidence" value="ECO:0007669"/>
    <property type="project" value="InterPro"/>
</dbReference>
<gene>
    <name evidence="2" type="ORF">RclHR1_02290004</name>
</gene>
<dbReference type="AlphaFoldDB" id="A0A2Z6RPS3"/>
<dbReference type="Proteomes" id="UP000247702">
    <property type="component" value="Unassembled WGS sequence"/>
</dbReference>
<keyword evidence="3" id="KW-1185">Reference proteome</keyword>
<feature type="domain" description="Tc1-like transposase DDE" evidence="1">
    <location>
        <begin position="55"/>
        <end position="108"/>
    </location>
</feature>
<dbReference type="InterPro" id="IPR036397">
    <property type="entry name" value="RNaseH_sf"/>
</dbReference>
<proteinExistence type="predicted"/>
<reference evidence="2 3" key="1">
    <citation type="submission" date="2017-11" db="EMBL/GenBank/DDBJ databases">
        <title>The genome of Rhizophagus clarus HR1 reveals common genetic basis of auxotrophy among arbuscular mycorrhizal fungi.</title>
        <authorList>
            <person name="Kobayashi Y."/>
        </authorList>
    </citation>
    <scope>NUCLEOTIDE SEQUENCE [LARGE SCALE GENOMIC DNA]</scope>
    <source>
        <strain evidence="2 3">HR1</strain>
    </source>
</reference>
<evidence type="ECO:0000313" key="3">
    <source>
        <dbReference type="Proteomes" id="UP000247702"/>
    </source>
</evidence>
<dbReference type="EMBL" id="BEXD01001435">
    <property type="protein sequence ID" value="GBB94078.1"/>
    <property type="molecule type" value="Genomic_DNA"/>
</dbReference>
<dbReference type="InterPro" id="IPR038717">
    <property type="entry name" value="Tc1-like_DDE_dom"/>
</dbReference>
<accession>A0A2Z6RPS3</accession>
<dbReference type="Pfam" id="PF13358">
    <property type="entry name" value="DDE_3"/>
    <property type="match status" value="1"/>
</dbReference>
<comment type="caution">
    <text evidence="2">The sequence shown here is derived from an EMBL/GenBank/DDBJ whole genome shotgun (WGS) entry which is preliminary data.</text>
</comment>
<sequence length="108" mass="12501">MNVLRDIVHKYVDYYLDEYIKEMQAQTGKCISVSTLWRSLAYCGITCKKLPQMNPFPSTHSVLVLDNAKIHHDQELLEYLDAFEVKVEFLPSYSPDLNPIETAFSTIK</sequence>
<organism evidence="2 3">
    <name type="scientific">Rhizophagus clarus</name>
    <dbReference type="NCBI Taxonomy" id="94130"/>
    <lineage>
        <taxon>Eukaryota</taxon>
        <taxon>Fungi</taxon>
        <taxon>Fungi incertae sedis</taxon>
        <taxon>Mucoromycota</taxon>
        <taxon>Glomeromycotina</taxon>
        <taxon>Glomeromycetes</taxon>
        <taxon>Glomerales</taxon>
        <taxon>Glomeraceae</taxon>
        <taxon>Rhizophagus</taxon>
    </lineage>
</organism>
<dbReference type="PANTHER" id="PTHR46564">
    <property type="entry name" value="TRANSPOSASE"/>
    <property type="match status" value="1"/>
</dbReference>
<dbReference type="PANTHER" id="PTHR46564:SF1">
    <property type="entry name" value="TRANSPOSASE"/>
    <property type="match status" value="1"/>
</dbReference>
<evidence type="ECO:0000259" key="1">
    <source>
        <dbReference type="Pfam" id="PF13358"/>
    </source>
</evidence>
<protein>
    <recommendedName>
        <fullName evidence="1">Tc1-like transposase DDE domain-containing protein</fullName>
    </recommendedName>
</protein>
<dbReference type="STRING" id="94130.A0A2Z6RPS3"/>
<evidence type="ECO:0000313" key="2">
    <source>
        <dbReference type="EMBL" id="GBB94078.1"/>
    </source>
</evidence>
<name>A0A2Z6RPS3_9GLOM</name>
<dbReference type="Gene3D" id="3.30.420.10">
    <property type="entry name" value="Ribonuclease H-like superfamily/Ribonuclease H"/>
    <property type="match status" value="1"/>
</dbReference>